<sequence>LQPTSLSDETESSYNRQRTCTICRRKQRRGEQLDQRRLRGSTCVFGPTSGQYYHVASAIGSDEITFIDYSNLMAKQLEKLNK</sequence>
<feature type="non-terminal residue" evidence="1">
    <location>
        <position position="1"/>
    </location>
</feature>
<dbReference type="EMBL" id="CAJOBC010059269">
    <property type="protein sequence ID" value="CAF4203614.1"/>
    <property type="molecule type" value="Genomic_DNA"/>
</dbReference>
<protein>
    <submittedName>
        <fullName evidence="1">Uncharacterized protein</fullName>
    </submittedName>
</protein>
<accession>A0A815GQY2</accession>
<keyword evidence="3" id="KW-1185">Reference proteome</keyword>
<dbReference type="Proteomes" id="UP000681722">
    <property type="component" value="Unassembled WGS sequence"/>
</dbReference>
<dbReference type="EMBL" id="CAJNOQ010014450">
    <property type="protein sequence ID" value="CAF1341795.1"/>
    <property type="molecule type" value="Genomic_DNA"/>
</dbReference>
<comment type="caution">
    <text evidence="1">The sequence shown here is derived from an EMBL/GenBank/DDBJ whole genome shotgun (WGS) entry which is preliminary data.</text>
</comment>
<dbReference type="Proteomes" id="UP000663829">
    <property type="component" value="Unassembled WGS sequence"/>
</dbReference>
<organism evidence="1 3">
    <name type="scientific">Didymodactylos carnosus</name>
    <dbReference type="NCBI Taxonomy" id="1234261"/>
    <lineage>
        <taxon>Eukaryota</taxon>
        <taxon>Metazoa</taxon>
        <taxon>Spiralia</taxon>
        <taxon>Gnathifera</taxon>
        <taxon>Rotifera</taxon>
        <taxon>Eurotatoria</taxon>
        <taxon>Bdelloidea</taxon>
        <taxon>Philodinida</taxon>
        <taxon>Philodinidae</taxon>
        <taxon>Didymodactylos</taxon>
    </lineage>
</organism>
<reference evidence="1" key="1">
    <citation type="submission" date="2021-02" db="EMBL/GenBank/DDBJ databases">
        <authorList>
            <person name="Nowell W R."/>
        </authorList>
    </citation>
    <scope>NUCLEOTIDE SEQUENCE</scope>
</reference>
<gene>
    <name evidence="1" type="ORF">GPM918_LOCUS30468</name>
    <name evidence="2" type="ORF">SRO942_LOCUS31083</name>
</gene>
<name>A0A815GQY2_9BILA</name>
<evidence type="ECO:0000313" key="3">
    <source>
        <dbReference type="Proteomes" id="UP000663829"/>
    </source>
</evidence>
<evidence type="ECO:0000313" key="1">
    <source>
        <dbReference type="EMBL" id="CAF1341795.1"/>
    </source>
</evidence>
<proteinExistence type="predicted"/>
<dbReference type="AlphaFoldDB" id="A0A815GQY2"/>
<evidence type="ECO:0000313" key="2">
    <source>
        <dbReference type="EMBL" id="CAF4203614.1"/>
    </source>
</evidence>